<reference evidence="1" key="1">
    <citation type="submission" date="2020-05" db="EMBL/GenBank/DDBJ databases">
        <authorList>
            <person name="Chiriac C."/>
            <person name="Salcher M."/>
            <person name="Ghai R."/>
            <person name="Kavagutti S V."/>
        </authorList>
    </citation>
    <scope>NUCLEOTIDE SEQUENCE</scope>
</reference>
<gene>
    <name evidence="1" type="ORF">UFOPK3674_01255</name>
</gene>
<name>A0A6J7INT2_9ZZZZ</name>
<dbReference type="AlphaFoldDB" id="A0A6J7INT2"/>
<protein>
    <submittedName>
        <fullName evidence="1">Unannotated protein</fullName>
    </submittedName>
</protein>
<accession>A0A6J7INT2</accession>
<sequence>MSWVETESPSFTARHAERDAQDVVGVLELLESTRERLAPVLPELPSHLEVVVHSSTAQLTVAQPVLPVLRRLTAPSARRYVGGWFTARELHMLAPRLLADRASNVPGSREMLMLTPAALYAQLAVGSRSPVLPPPLRPWGVPRYRRWAWLGAGAGAWLSGQTAHARPAIARRLREGRAPSFPPGARDALLLGGTVFDLVAVDMGEAAAVRLALEPMGSPRDALRDAFHGRDPVHTEGAWRAHLARLAAV</sequence>
<dbReference type="EMBL" id="CAFBMX010000005">
    <property type="protein sequence ID" value="CAB4932510.1"/>
    <property type="molecule type" value="Genomic_DNA"/>
</dbReference>
<organism evidence="1">
    <name type="scientific">freshwater metagenome</name>
    <dbReference type="NCBI Taxonomy" id="449393"/>
    <lineage>
        <taxon>unclassified sequences</taxon>
        <taxon>metagenomes</taxon>
        <taxon>ecological metagenomes</taxon>
    </lineage>
</organism>
<evidence type="ECO:0000313" key="1">
    <source>
        <dbReference type="EMBL" id="CAB4932510.1"/>
    </source>
</evidence>
<proteinExistence type="predicted"/>